<accession>A0A2I0T1S3</accession>
<name>A0A2I0T1S3_LIMLA</name>
<proteinExistence type="predicted"/>
<reference evidence="3" key="2">
    <citation type="submission" date="2017-12" db="EMBL/GenBank/DDBJ databases">
        <title>Genome sequence of the Bar-tailed Godwit (Limosa lapponica baueri).</title>
        <authorList>
            <person name="Lima N.C.B."/>
            <person name="Parody-Merino A.M."/>
            <person name="Battley P.F."/>
            <person name="Fidler A.E."/>
            <person name="Prosdocimi F."/>
        </authorList>
    </citation>
    <scope>NUCLEOTIDE SEQUENCE [LARGE SCALE GENOMIC DNA]</scope>
</reference>
<feature type="compositionally biased region" description="Polar residues" evidence="1">
    <location>
        <begin position="1"/>
        <end position="24"/>
    </location>
</feature>
<keyword evidence="3" id="KW-1185">Reference proteome</keyword>
<protein>
    <submittedName>
        <fullName evidence="2">Uncharacterized protein</fullName>
    </submittedName>
</protein>
<dbReference type="EMBL" id="KZ524718">
    <property type="protein sequence ID" value="PKU27756.1"/>
    <property type="molecule type" value="Genomic_DNA"/>
</dbReference>
<feature type="compositionally biased region" description="Pro residues" evidence="1">
    <location>
        <begin position="26"/>
        <end position="79"/>
    </location>
</feature>
<dbReference type="AlphaFoldDB" id="A0A2I0T1S3"/>
<evidence type="ECO:0000256" key="1">
    <source>
        <dbReference type="SAM" id="MobiDB-lite"/>
    </source>
</evidence>
<sequence>MAQSFTAPFQSLPSGPTLPSTTQHLPVPPSPSQWPPVPPETFPAPPSALPVPPSPSQSIPVPPSAPFDPPIHPSAPLDPPSASQCLTQYHQFGHGLVVALQVLGGGDGADVDAAVTPGRRAQAQLRPWVTR</sequence>
<dbReference type="Proteomes" id="UP000233556">
    <property type="component" value="Unassembled WGS sequence"/>
</dbReference>
<gene>
    <name evidence="2" type="ORF">llap_21940</name>
</gene>
<evidence type="ECO:0000313" key="3">
    <source>
        <dbReference type="Proteomes" id="UP000233556"/>
    </source>
</evidence>
<feature type="region of interest" description="Disordered" evidence="1">
    <location>
        <begin position="1"/>
        <end position="82"/>
    </location>
</feature>
<evidence type="ECO:0000313" key="2">
    <source>
        <dbReference type="EMBL" id="PKU27756.1"/>
    </source>
</evidence>
<reference evidence="3" key="1">
    <citation type="submission" date="2017-11" db="EMBL/GenBank/DDBJ databases">
        <authorList>
            <person name="Lima N.C."/>
            <person name="Parody-Merino A.M."/>
            <person name="Battley P.F."/>
            <person name="Fidler A.E."/>
            <person name="Prosdocimi F."/>
        </authorList>
    </citation>
    <scope>NUCLEOTIDE SEQUENCE [LARGE SCALE GENOMIC DNA]</scope>
</reference>
<organism evidence="2 3">
    <name type="scientific">Limosa lapponica baueri</name>
    <dbReference type="NCBI Taxonomy" id="1758121"/>
    <lineage>
        <taxon>Eukaryota</taxon>
        <taxon>Metazoa</taxon>
        <taxon>Chordata</taxon>
        <taxon>Craniata</taxon>
        <taxon>Vertebrata</taxon>
        <taxon>Euteleostomi</taxon>
        <taxon>Archelosauria</taxon>
        <taxon>Archosauria</taxon>
        <taxon>Dinosauria</taxon>
        <taxon>Saurischia</taxon>
        <taxon>Theropoda</taxon>
        <taxon>Coelurosauria</taxon>
        <taxon>Aves</taxon>
        <taxon>Neognathae</taxon>
        <taxon>Neoaves</taxon>
        <taxon>Charadriiformes</taxon>
        <taxon>Scolopacidae</taxon>
        <taxon>Limosa</taxon>
    </lineage>
</organism>